<organism evidence="1">
    <name type="scientific">Rhizophora mucronata</name>
    <name type="common">Asiatic mangrove</name>
    <dbReference type="NCBI Taxonomy" id="61149"/>
    <lineage>
        <taxon>Eukaryota</taxon>
        <taxon>Viridiplantae</taxon>
        <taxon>Streptophyta</taxon>
        <taxon>Embryophyta</taxon>
        <taxon>Tracheophyta</taxon>
        <taxon>Spermatophyta</taxon>
        <taxon>Magnoliopsida</taxon>
        <taxon>eudicotyledons</taxon>
        <taxon>Gunneridae</taxon>
        <taxon>Pentapetalae</taxon>
        <taxon>rosids</taxon>
        <taxon>fabids</taxon>
        <taxon>Malpighiales</taxon>
        <taxon>Rhizophoraceae</taxon>
        <taxon>Rhizophora</taxon>
    </lineage>
</organism>
<evidence type="ECO:0000313" key="1">
    <source>
        <dbReference type="EMBL" id="MBX60667.1"/>
    </source>
</evidence>
<sequence>MLKIGDGNIDAGHLCSV</sequence>
<protein>
    <submittedName>
        <fullName evidence="1">Uncharacterized protein</fullName>
    </submittedName>
</protein>
<dbReference type="AlphaFoldDB" id="A0A2P2Q128"/>
<accession>A0A2P2Q128</accession>
<reference evidence="1" key="1">
    <citation type="submission" date="2018-02" db="EMBL/GenBank/DDBJ databases">
        <title>Rhizophora mucronata_Transcriptome.</title>
        <authorList>
            <person name="Meera S.P."/>
            <person name="Sreeshan A."/>
            <person name="Augustine A."/>
        </authorList>
    </citation>
    <scope>NUCLEOTIDE SEQUENCE</scope>
    <source>
        <tissue evidence="1">Leaf</tissue>
    </source>
</reference>
<dbReference type="EMBL" id="GGEC01080183">
    <property type="protein sequence ID" value="MBX60667.1"/>
    <property type="molecule type" value="Transcribed_RNA"/>
</dbReference>
<name>A0A2P2Q128_RHIMU</name>
<proteinExistence type="predicted"/>